<dbReference type="SUPFAM" id="SSF82199">
    <property type="entry name" value="SET domain"/>
    <property type="match status" value="1"/>
</dbReference>
<protein>
    <recommendedName>
        <fullName evidence="5">Zinc finger PHD-type domain-containing protein</fullName>
    </recommendedName>
</protein>
<keyword evidence="4" id="KW-1185">Reference proteome</keyword>
<feature type="region of interest" description="Disordered" evidence="2">
    <location>
        <begin position="1672"/>
        <end position="1788"/>
    </location>
</feature>
<dbReference type="Gene3D" id="3.30.40.10">
    <property type="entry name" value="Zinc/RING finger domain, C3HC4 (zinc finger)"/>
    <property type="match status" value="1"/>
</dbReference>
<evidence type="ECO:0000256" key="1">
    <source>
        <dbReference type="ARBA" id="ARBA00022853"/>
    </source>
</evidence>
<feature type="region of interest" description="Disordered" evidence="2">
    <location>
        <begin position="526"/>
        <end position="582"/>
    </location>
</feature>
<feature type="region of interest" description="Disordered" evidence="2">
    <location>
        <begin position="476"/>
        <end position="511"/>
    </location>
</feature>
<dbReference type="Gene3D" id="2.170.270.10">
    <property type="entry name" value="SET domain"/>
    <property type="match status" value="1"/>
</dbReference>
<dbReference type="GO" id="GO:0034967">
    <property type="term" value="C:Set3 complex"/>
    <property type="evidence" value="ECO:0007669"/>
    <property type="project" value="TreeGrafter"/>
</dbReference>
<gene>
    <name evidence="3" type="ORF">QBC35DRAFT_505834</name>
</gene>
<dbReference type="InterPro" id="IPR013083">
    <property type="entry name" value="Znf_RING/FYVE/PHD"/>
</dbReference>
<feature type="compositionally biased region" description="Acidic residues" evidence="2">
    <location>
        <begin position="1725"/>
        <end position="1734"/>
    </location>
</feature>
<feature type="region of interest" description="Disordered" evidence="2">
    <location>
        <begin position="200"/>
        <end position="225"/>
    </location>
</feature>
<dbReference type="GO" id="GO:0006325">
    <property type="term" value="P:chromatin organization"/>
    <property type="evidence" value="ECO:0007669"/>
    <property type="project" value="UniProtKB-KW"/>
</dbReference>
<evidence type="ECO:0000313" key="3">
    <source>
        <dbReference type="EMBL" id="KAK4184498.1"/>
    </source>
</evidence>
<evidence type="ECO:0000313" key="4">
    <source>
        <dbReference type="Proteomes" id="UP001302126"/>
    </source>
</evidence>
<feature type="region of interest" description="Disordered" evidence="2">
    <location>
        <begin position="1549"/>
        <end position="1568"/>
    </location>
</feature>
<dbReference type="PANTHER" id="PTHR46462:SF3">
    <property type="entry name" value="UPSET, ISOFORM A"/>
    <property type="match status" value="1"/>
</dbReference>
<dbReference type="InterPro" id="IPR011011">
    <property type="entry name" value="Znf_FYVE_PHD"/>
</dbReference>
<evidence type="ECO:0008006" key="5">
    <source>
        <dbReference type="Google" id="ProtNLM"/>
    </source>
</evidence>
<proteinExistence type="predicted"/>
<feature type="compositionally biased region" description="Basic and acidic residues" evidence="2">
    <location>
        <begin position="537"/>
        <end position="548"/>
    </location>
</feature>
<feature type="compositionally biased region" description="Polar residues" evidence="2">
    <location>
        <begin position="1738"/>
        <end position="1767"/>
    </location>
</feature>
<keyword evidence="1" id="KW-0156">Chromatin regulator</keyword>
<accession>A0AAN6WMS1</accession>
<dbReference type="InterPro" id="IPR046341">
    <property type="entry name" value="SET_dom_sf"/>
</dbReference>
<dbReference type="GO" id="GO:0006355">
    <property type="term" value="P:regulation of DNA-templated transcription"/>
    <property type="evidence" value="ECO:0007669"/>
    <property type="project" value="TreeGrafter"/>
</dbReference>
<reference evidence="3" key="1">
    <citation type="journal article" date="2023" name="Mol. Phylogenet. Evol.">
        <title>Genome-scale phylogeny and comparative genomics of the fungal order Sordariales.</title>
        <authorList>
            <person name="Hensen N."/>
            <person name="Bonometti L."/>
            <person name="Westerberg I."/>
            <person name="Brannstrom I.O."/>
            <person name="Guillou S."/>
            <person name="Cros-Aarteil S."/>
            <person name="Calhoun S."/>
            <person name="Haridas S."/>
            <person name="Kuo A."/>
            <person name="Mondo S."/>
            <person name="Pangilinan J."/>
            <person name="Riley R."/>
            <person name="LaButti K."/>
            <person name="Andreopoulos B."/>
            <person name="Lipzen A."/>
            <person name="Chen C."/>
            <person name="Yan M."/>
            <person name="Daum C."/>
            <person name="Ng V."/>
            <person name="Clum A."/>
            <person name="Steindorff A."/>
            <person name="Ohm R.A."/>
            <person name="Martin F."/>
            <person name="Silar P."/>
            <person name="Natvig D.O."/>
            <person name="Lalanne C."/>
            <person name="Gautier V."/>
            <person name="Ament-Velasquez S.L."/>
            <person name="Kruys A."/>
            <person name="Hutchinson M.I."/>
            <person name="Powell A.J."/>
            <person name="Barry K."/>
            <person name="Miller A.N."/>
            <person name="Grigoriev I.V."/>
            <person name="Debuchy R."/>
            <person name="Gladieux P."/>
            <person name="Hiltunen Thoren M."/>
            <person name="Johannesson H."/>
        </authorList>
    </citation>
    <scope>NUCLEOTIDE SEQUENCE</scope>
    <source>
        <strain evidence="3">PSN309</strain>
    </source>
</reference>
<dbReference type="EMBL" id="MU864486">
    <property type="protein sequence ID" value="KAK4184498.1"/>
    <property type="molecule type" value="Genomic_DNA"/>
</dbReference>
<dbReference type="PANTHER" id="PTHR46462">
    <property type="entry name" value="UPSET, ISOFORM A"/>
    <property type="match status" value="1"/>
</dbReference>
<dbReference type="SUPFAM" id="SSF57903">
    <property type="entry name" value="FYVE/PHD zinc finger"/>
    <property type="match status" value="1"/>
</dbReference>
<dbReference type="GO" id="GO:0070210">
    <property type="term" value="C:Rpd3L-Expanded complex"/>
    <property type="evidence" value="ECO:0007669"/>
    <property type="project" value="TreeGrafter"/>
</dbReference>
<comment type="caution">
    <text evidence="3">The sequence shown here is derived from an EMBL/GenBank/DDBJ whole genome shotgun (WGS) entry which is preliminary data.</text>
</comment>
<feature type="compositionally biased region" description="Basic and acidic residues" evidence="2">
    <location>
        <begin position="1774"/>
        <end position="1788"/>
    </location>
</feature>
<evidence type="ECO:0000256" key="2">
    <source>
        <dbReference type="SAM" id="MobiDB-lite"/>
    </source>
</evidence>
<dbReference type="Proteomes" id="UP001302126">
    <property type="component" value="Unassembled WGS sequence"/>
</dbReference>
<feature type="compositionally biased region" description="Polar residues" evidence="2">
    <location>
        <begin position="62"/>
        <end position="72"/>
    </location>
</feature>
<feature type="region of interest" description="Disordered" evidence="2">
    <location>
        <begin position="1"/>
        <end position="78"/>
    </location>
</feature>
<organism evidence="3 4">
    <name type="scientific">Podospora australis</name>
    <dbReference type="NCBI Taxonomy" id="1536484"/>
    <lineage>
        <taxon>Eukaryota</taxon>
        <taxon>Fungi</taxon>
        <taxon>Dikarya</taxon>
        <taxon>Ascomycota</taxon>
        <taxon>Pezizomycotina</taxon>
        <taxon>Sordariomycetes</taxon>
        <taxon>Sordariomycetidae</taxon>
        <taxon>Sordariales</taxon>
        <taxon>Podosporaceae</taxon>
        <taxon>Podospora</taxon>
    </lineage>
</organism>
<name>A0AAN6WMS1_9PEZI</name>
<feature type="compositionally biased region" description="Basic and acidic residues" evidence="2">
    <location>
        <begin position="480"/>
        <end position="490"/>
    </location>
</feature>
<sequence>MSSWTARKSEGGPTPTQNQQPAVYLKGHINSSGARSIIEISEDDGSGNEFDLKDPVLDASGDKSSGPSNTIRGQEDVNEEEDSRTFKCTCEESKRRGALVFCRYCGTWQHIQCSYPSRIGTHSCHECRWRRDKDDRAIVGDWKRPLEVGLVCPNPPTSIPYPDDSADFHIYSFSNPPITPNTTIIRYKLATRNSYAGEASPEALSKVSQASVKTPPPTFQHRDQRPDLKTQEKRLFGRHLVYLAAVGPIPQNTPILPLTGVVLSQSDFLKNQEGQTLTLGILPYVFLNPVHPRYLIDARNQSTVARYIRFSCTPNSRLQAYRTDWNQADRTPEYDYWIVSDQLIRPRSIITIPWQFIRLGSPAVDEAEQDSLLIHRVLSLEIPILHPETYQGLSQLIYDLLSEHGGCACNLGIRCKIALFHKKYLNQWGIWVHRPGFKGKDSRTGPDLSEFNPEIRLASFGEDSEDLKSVVQALRSAGQKKAEPDLHPIEEEPLQSVPTIRGSKSETTKEDPPIVVQVWQRARTIPVEPNVPTIGEDEQHSGPRKQDSEADATGSSVPHVGNEDQQDSMRTAQGSQGGPVTAEVFDYPTVEDKQYSMQTADGSQADTSVGEAPLSKAFTAHLSVVTQKDSGYGSRETGTVLDHATEGFQNTVSGFRDHETMSTVTEAYNTRDTQTLYSDTQSLRNSAFSLYKDAFVEELSRDLSETTVEASADVESLLPILLSLLQAFAVRLCHESPGPLERQMVFLVHRFRTELSVRLLKSFQGDTRDFATARLTDEEEDTTRNPDPDMSVNDKMLMWQANSQHHEDDTANADERLNQLDQISGPQVEEDAEWEEYDAPSLPQYREALAKAPAYRWLRSSIATKMALEIPNAESDRPSIGSQIISAVGRPAKFSRSQTQELRMQFEVDWDPFEFVREQEYNQPLSYVLAHAITLTGHGNNLQAITCAGYMQQTWPDTGPQLLAFLRKLTDTPSEYCKESLPGKTVLTAQLEHSKLHILMTGNVFSIAEIADQLGWLGAALRSSSDATAPMYSTAYVADLKVNSSYRTDTDVSGYCRIAFRLEKVEDVDSTEKGGCWYGMFRNPVIVRHYPIPRRPKLETDSGLEIPLEMVAELTNCRRIVKFADIPFIKGFAAMLAAVRVVGDIVFWHLVYNAKGDYVSYEDERVPPSSGIASSLKELQLGALQQSRHIVGWTDNVQNLAGAPDADYRIQWTNLPRPHSKCVLEKVTISADAFPFIKPGAQIAVGIKDKPLHLGFGSGEDYMGNLMAICRKYFIFYDTEERRAWLVDGASAVLHLLRAYLKFSIEDDLFSEYFMYSDGDIEEAVSAVAYTGARAAFKVLANSKNQNLPLYPKTSEKQEETTATLGTMLDERVTVFKETHTHFTLKERVEQLCHVLRQMTAYHDDLNTQAGYGYRIKKSPRHRIEGFDFMDVATKQDTLWPKVATLHAKSVGWVDFARALRAVPLFGVGFGDLLRPVTRTDGPCCASTSPVPTGSDFLAVYGADLEAILRRGSKSARSKVLWRLVDNVHWHSPDGVAFESCRCTGTDSTNLDNTSMEPHKPGSEAAGKQSATGLSALFKNLGSKLSNKSEGKAVSDRVQVLLPTNFPQLYGRGLRSPGKIVAKGAVIFGHCAMFPLRWSLTRDDVPPEEGEPDTASLDDVSSLMTDSALGASIRSTSSAEEKKPTSATGSSSLYGLGKNPHLRLPDEDSGFASEMGNVSKSSILDGEDNSDAADEATLNDNGTDTQFLAPQWTATGSRKRSVSASSGTEDEQERSDRSLRRVRQRISD</sequence>
<reference evidence="3" key="2">
    <citation type="submission" date="2023-05" db="EMBL/GenBank/DDBJ databases">
        <authorList>
            <consortium name="Lawrence Berkeley National Laboratory"/>
            <person name="Steindorff A."/>
            <person name="Hensen N."/>
            <person name="Bonometti L."/>
            <person name="Westerberg I."/>
            <person name="Brannstrom I.O."/>
            <person name="Guillou S."/>
            <person name="Cros-Aarteil S."/>
            <person name="Calhoun S."/>
            <person name="Haridas S."/>
            <person name="Kuo A."/>
            <person name="Mondo S."/>
            <person name="Pangilinan J."/>
            <person name="Riley R."/>
            <person name="Labutti K."/>
            <person name="Andreopoulos B."/>
            <person name="Lipzen A."/>
            <person name="Chen C."/>
            <person name="Yanf M."/>
            <person name="Daum C."/>
            <person name="Ng V."/>
            <person name="Clum A."/>
            <person name="Ohm R."/>
            <person name="Martin F."/>
            <person name="Silar P."/>
            <person name="Natvig D."/>
            <person name="Lalanne C."/>
            <person name="Gautier V."/>
            <person name="Ament-Velasquez S.L."/>
            <person name="Kruys A."/>
            <person name="Hutchinson M.I."/>
            <person name="Powell A.J."/>
            <person name="Barry K."/>
            <person name="Miller A.N."/>
            <person name="Grigoriev I.V."/>
            <person name="Debuchy R."/>
            <person name="Gladieux P."/>
            <person name="Thoren M.H."/>
            <person name="Johannesson H."/>
        </authorList>
    </citation>
    <scope>NUCLEOTIDE SEQUENCE</scope>
    <source>
        <strain evidence="3">PSN309</strain>
    </source>
</reference>